<evidence type="ECO:0000256" key="3">
    <source>
        <dbReference type="ARBA" id="ARBA00004659"/>
    </source>
</evidence>
<dbReference type="Proteomes" id="UP000694680">
    <property type="component" value="Unassembled WGS sequence"/>
</dbReference>
<dbReference type="PANTHER" id="PTHR32315:SF3">
    <property type="entry name" value="ADENINE PHOSPHORIBOSYLTRANSFERASE"/>
    <property type="match status" value="1"/>
</dbReference>
<protein>
    <recommendedName>
        <fullName evidence="5">adenine phosphoribosyltransferase</fullName>
        <ecNumber evidence="5">2.4.2.7</ecNumber>
    </recommendedName>
</protein>
<proteinExistence type="inferred from homology"/>
<feature type="domain" description="Phosphoribosyltransferase" evidence="10">
    <location>
        <begin position="39"/>
        <end position="129"/>
    </location>
</feature>
<keyword evidence="8" id="KW-0808">Transferase</keyword>
<dbReference type="Ensembl" id="ENSGWIT00000044647.1">
    <property type="protein sequence ID" value="ENSGWIP00000041111.1"/>
    <property type="gene ID" value="ENSGWIG00000020712.1"/>
</dbReference>
<dbReference type="GO" id="GO:0006166">
    <property type="term" value="P:purine ribonucleoside salvage"/>
    <property type="evidence" value="ECO:0007669"/>
    <property type="project" value="UniProtKB-KW"/>
</dbReference>
<evidence type="ECO:0000256" key="2">
    <source>
        <dbReference type="ARBA" id="ARBA00004496"/>
    </source>
</evidence>
<comment type="subcellular location">
    <subcellularLocation>
        <location evidence="2">Cytoplasm</location>
    </subcellularLocation>
</comment>
<keyword evidence="6" id="KW-0963">Cytoplasm</keyword>
<comment type="pathway">
    <text evidence="3">Purine metabolism; AMP biosynthesis via salvage pathway; AMP from adenine: step 1/1.</text>
</comment>
<dbReference type="GO" id="GO:0005737">
    <property type="term" value="C:cytoplasm"/>
    <property type="evidence" value="ECO:0007669"/>
    <property type="project" value="UniProtKB-SubCell"/>
</dbReference>
<dbReference type="EC" id="2.4.2.7" evidence="5"/>
<dbReference type="InterPro" id="IPR000836">
    <property type="entry name" value="PRTase_dom"/>
</dbReference>
<evidence type="ECO:0000313" key="11">
    <source>
        <dbReference type="Ensembl" id="ENSGWIP00000041111.1"/>
    </source>
</evidence>
<dbReference type="Pfam" id="PF00156">
    <property type="entry name" value="Pribosyltran"/>
    <property type="match status" value="1"/>
</dbReference>
<dbReference type="AlphaFoldDB" id="A0A8C5HA76"/>
<name>A0A8C5HA76_GOUWI</name>
<dbReference type="CDD" id="cd06223">
    <property type="entry name" value="PRTases_typeI"/>
    <property type="match status" value="1"/>
</dbReference>
<evidence type="ECO:0000256" key="5">
    <source>
        <dbReference type="ARBA" id="ARBA00011893"/>
    </source>
</evidence>
<reference evidence="11" key="2">
    <citation type="submission" date="2025-09" db="UniProtKB">
        <authorList>
            <consortium name="Ensembl"/>
        </authorList>
    </citation>
    <scope>IDENTIFICATION</scope>
</reference>
<evidence type="ECO:0000256" key="6">
    <source>
        <dbReference type="ARBA" id="ARBA00022490"/>
    </source>
</evidence>
<reference evidence="11" key="1">
    <citation type="submission" date="2025-08" db="UniProtKB">
        <authorList>
            <consortium name="Ensembl"/>
        </authorList>
    </citation>
    <scope>IDENTIFICATION</scope>
</reference>
<sequence>MDLTLNIIYICMYEILNDNITHTHTLVLCVWFFQRCCPILKNPAALAALTDLFEEHVRTSYQQVDLIVGLDARGFLFGPLLKGKLPGSTTSVTFDLEYGQAEVEIQDDVVDPGQKVLIIDDLLATGVCVCLISLCVFNKSKCVFNKSVCVFNKSKCVCV</sequence>
<dbReference type="InterPro" id="IPR050054">
    <property type="entry name" value="UPRTase/APRTase"/>
</dbReference>
<dbReference type="GO" id="GO:0016208">
    <property type="term" value="F:AMP binding"/>
    <property type="evidence" value="ECO:0007669"/>
    <property type="project" value="TreeGrafter"/>
</dbReference>
<keyword evidence="12" id="KW-1185">Reference proteome</keyword>
<evidence type="ECO:0000256" key="7">
    <source>
        <dbReference type="ARBA" id="ARBA00022676"/>
    </source>
</evidence>
<evidence type="ECO:0000256" key="8">
    <source>
        <dbReference type="ARBA" id="ARBA00022679"/>
    </source>
</evidence>
<accession>A0A8C5HA76</accession>
<keyword evidence="7" id="KW-0328">Glycosyltransferase</keyword>
<comment type="catalytic activity">
    <reaction evidence="1">
        <text>AMP + diphosphate = 5-phospho-alpha-D-ribose 1-diphosphate + adenine</text>
        <dbReference type="Rhea" id="RHEA:16609"/>
        <dbReference type="ChEBI" id="CHEBI:16708"/>
        <dbReference type="ChEBI" id="CHEBI:33019"/>
        <dbReference type="ChEBI" id="CHEBI:58017"/>
        <dbReference type="ChEBI" id="CHEBI:456215"/>
        <dbReference type="EC" id="2.4.2.7"/>
    </reaction>
</comment>
<keyword evidence="9" id="KW-0660">Purine salvage</keyword>
<dbReference type="GO" id="GO:0044209">
    <property type="term" value="P:AMP salvage"/>
    <property type="evidence" value="ECO:0007669"/>
    <property type="project" value="TreeGrafter"/>
</dbReference>
<dbReference type="Gene3D" id="3.40.50.2020">
    <property type="match status" value="1"/>
</dbReference>
<evidence type="ECO:0000256" key="9">
    <source>
        <dbReference type="ARBA" id="ARBA00022726"/>
    </source>
</evidence>
<dbReference type="GO" id="GO:0006168">
    <property type="term" value="P:adenine salvage"/>
    <property type="evidence" value="ECO:0007669"/>
    <property type="project" value="TreeGrafter"/>
</dbReference>
<evidence type="ECO:0000256" key="4">
    <source>
        <dbReference type="ARBA" id="ARBA00008391"/>
    </source>
</evidence>
<comment type="similarity">
    <text evidence="4">Belongs to the purine/pyrimidine phosphoribosyltransferase family.</text>
</comment>
<dbReference type="InterPro" id="IPR029057">
    <property type="entry name" value="PRTase-like"/>
</dbReference>
<dbReference type="GO" id="GO:0002055">
    <property type="term" value="F:adenine binding"/>
    <property type="evidence" value="ECO:0007669"/>
    <property type="project" value="TreeGrafter"/>
</dbReference>
<dbReference type="SUPFAM" id="SSF53271">
    <property type="entry name" value="PRTase-like"/>
    <property type="match status" value="1"/>
</dbReference>
<evidence type="ECO:0000313" key="12">
    <source>
        <dbReference type="Proteomes" id="UP000694680"/>
    </source>
</evidence>
<gene>
    <name evidence="11" type="primary">LOC114459014</name>
</gene>
<dbReference type="PANTHER" id="PTHR32315">
    <property type="entry name" value="ADENINE PHOSPHORIBOSYLTRANSFERASE"/>
    <property type="match status" value="1"/>
</dbReference>
<dbReference type="GO" id="GO:0003999">
    <property type="term" value="F:adenine phosphoribosyltransferase activity"/>
    <property type="evidence" value="ECO:0007669"/>
    <property type="project" value="UniProtKB-EC"/>
</dbReference>
<organism evidence="11 12">
    <name type="scientific">Gouania willdenowi</name>
    <name type="common">Blunt-snouted clingfish</name>
    <name type="synonym">Lepadogaster willdenowi</name>
    <dbReference type="NCBI Taxonomy" id="441366"/>
    <lineage>
        <taxon>Eukaryota</taxon>
        <taxon>Metazoa</taxon>
        <taxon>Chordata</taxon>
        <taxon>Craniata</taxon>
        <taxon>Vertebrata</taxon>
        <taxon>Euteleostomi</taxon>
        <taxon>Actinopterygii</taxon>
        <taxon>Neopterygii</taxon>
        <taxon>Teleostei</taxon>
        <taxon>Neoteleostei</taxon>
        <taxon>Acanthomorphata</taxon>
        <taxon>Ovalentaria</taxon>
        <taxon>Blenniimorphae</taxon>
        <taxon>Blenniiformes</taxon>
        <taxon>Gobiesocoidei</taxon>
        <taxon>Gobiesocidae</taxon>
        <taxon>Gobiesocinae</taxon>
        <taxon>Gouania</taxon>
    </lineage>
</organism>
<evidence type="ECO:0000256" key="1">
    <source>
        <dbReference type="ARBA" id="ARBA00000868"/>
    </source>
</evidence>
<evidence type="ECO:0000259" key="10">
    <source>
        <dbReference type="Pfam" id="PF00156"/>
    </source>
</evidence>